<evidence type="ECO:0000313" key="9">
    <source>
        <dbReference type="Proteomes" id="UP001142055"/>
    </source>
</evidence>
<evidence type="ECO:0000256" key="6">
    <source>
        <dbReference type="PROSITE-ProRule" id="PRU00221"/>
    </source>
</evidence>
<organism evidence="8 9">
    <name type="scientific">Blomia tropicalis</name>
    <name type="common">Mite</name>
    <dbReference type="NCBI Taxonomy" id="40697"/>
    <lineage>
        <taxon>Eukaryota</taxon>
        <taxon>Metazoa</taxon>
        <taxon>Ecdysozoa</taxon>
        <taxon>Arthropoda</taxon>
        <taxon>Chelicerata</taxon>
        <taxon>Arachnida</taxon>
        <taxon>Acari</taxon>
        <taxon>Acariformes</taxon>
        <taxon>Sarcoptiformes</taxon>
        <taxon>Astigmata</taxon>
        <taxon>Glycyphagoidea</taxon>
        <taxon>Echimyopodidae</taxon>
        <taxon>Blomia</taxon>
    </lineage>
</organism>
<keyword evidence="9" id="KW-1185">Reference proteome</keyword>
<dbReference type="AlphaFoldDB" id="A0A9Q0M648"/>
<dbReference type="InterPro" id="IPR051570">
    <property type="entry name" value="TBC1_cilium_biogenesis"/>
</dbReference>
<dbReference type="Pfam" id="PF25173">
    <property type="entry name" value="Beta-prop_WDR3_1st"/>
    <property type="match status" value="1"/>
</dbReference>
<dbReference type="PANTHER" id="PTHR19853">
    <property type="entry name" value="WD REPEAT CONTAINING PROTEIN 3 WDR3"/>
    <property type="match status" value="1"/>
</dbReference>
<dbReference type="InterPro" id="IPR001680">
    <property type="entry name" value="WD40_rpt"/>
</dbReference>
<keyword evidence="3" id="KW-0677">Repeat</keyword>
<dbReference type="SUPFAM" id="SSF50978">
    <property type="entry name" value="WD40 repeat-like"/>
    <property type="match status" value="2"/>
</dbReference>
<dbReference type="GO" id="GO:0030515">
    <property type="term" value="F:snoRNA binding"/>
    <property type="evidence" value="ECO:0007669"/>
    <property type="project" value="TreeGrafter"/>
</dbReference>
<dbReference type="FunFam" id="2.130.10.10:FF:000157">
    <property type="entry name" value="WD repeat domain 3"/>
    <property type="match status" value="1"/>
</dbReference>
<feature type="repeat" description="WD" evidence="6">
    <location>
        <begin position="198"/>
        <end position="231"/>
    </location>
</feature>
<keyword evidence="4" id="KW-0539">Nucleus</keyword>
<proteinExistence type="inferred from homology"/>
<dbReference type="InterPro" id="IPR036322">
    <property type="entry name" value="WD40_repeat_dom_sf"/>
</dbReference>
<accession>A0A9Q0M648</accession>
<dbReference type="CDD" id="cd00200">
    <property type="entry name" value="WD40"/>
    <property type="match status" value="1"/>
</dbReference>
<gene>
    <name evidence="8" type="ORF">RDWZM_009217</name>
</gene>
<feature type="repeat" description="WD" evidence="6">
    <location>
        <begin position="693"/>
        <end position="725"/>
    </location>
</feature>
<evidence type="ECO:0000256" key="5">
    <source>
        <dbReference type="ARBA" id="ARBA00038229"/>
    </source>
</evidence>
<dbReference type="OMA" id="MNIPLTC"/>
<dbReference type="InterPro" id="IPR020472">
    <property type="entry name" value="WD40_PAC1"/>
</dbReference>
<dbReference type="SMART" id="SM00320">
    <property type="entry name" value="WD40"/>
    <property type="match status" value="11"/>
</dbReference>
<feature type="repeat" description="WD" evidence="6">
    <location>
        <begin position="155"/>
        <end position="197"/>
    </location>
</feature>
<name>A0A9Q0M648_BLOTA</name>
<dbReference type="Pfam" id="PF04003">
    <property type="entry name" value="Utp12"/>
    <property type="match status" value="1"/>
</dbReference>
<dbReference type="GO" id="GO:0032040">
    <property type="term" value="C:small-subunit processome"/>
    <property type="evidence" value="ECO:0007669"/>
    <property type="project" value="TreeGrafter"/>
</dbReference>
<dbReference type="GO" id="GO:0030490">
    <property type="term" value="P:maturation of SSU-rRNA"/>
    <property type="evidence" value="ECO:0007669"/>
    <property type="project" value="TreeGrafter"/>
</dbReference>
<dbReference type="PRINTS" id="PR00320">
    <property type="entry name" value="GPROTEINBRPT"/>
</dbReference>
<dbReference type="InterPro" id="IPR015943">
    <property type="entry name" value="WD40/YVTN_repeat-like_dom_sf"/>
</dbReference>
<evidence type="ECO:0000256" key="2">
    <source>
        <dbReference type="ARBA" id="ARBA00022574"/>
    </source>
</evidence>
<comment type="similarity">
    <text evidence="5">Belongs to the WD repeat WDR3/UTP12 family.</text>
</comment>
<dbReference type="FunFam" id="2.130.10.10:FF:000178">
    <property type="entry name" value="WD repeat domain 3"/>
    <property type="match status" value="1"/>
</dbReference>
<dbReference type="Gene3D" id="2.130.10.10">
    <property type="entry name" value="YVTN repeat-like/Quinoprotein amine dehydrogenase"/>
    <property type="match status" value="3"/>
</dbReference>
<dbReference type="PROSITE" id="PS50294">
    <property type="entry name" value="WD_REPEATS_REGION"/>
    <property type="match status" value="6"/>
</dbReference>
<dbReference type="PROSITE" id="PS50082">
    <property type="entry name" value="WD_REPEATS_2"/>
    <property type="match status" value="6"/>
</dbReference>
<evidence type="ECO:0000259" key="7">
    <source>
        <dbReference type="Pfam" id="PF04003"/>
    </source>
</evidence>
<dbReference type="EMBL" id="JAPWDV010000003">
    <property type="protein sequence ID" value="KAJ6218060.1"/>
    <property type="molecule type" value="Genomic_DNA"/>
</dbReference>
<dbReference type="InterPro" id="IPR019775">
    <property type="entry name" value="WD40_repeat_CS"/>
</dbReference>
<dbReference type="PROSITE" id="PS00678">
    <property type="entry name" value="WD_REPEATS_1"/>
    <property type="match status" value="3"/>
</dbReference>
<evidence type="ECO:0000256" key="4">
    <source>
        <dbReference type="ARBA" id="ARBA00023242"/>
    </source>
</evidence>
<comment type="subcellular location">
    <subcellularLocation>
        <location evidence="1">Nucleus</location>
        <location evidence="1">Nucleolus</location>
    </subcellularLocation>
</comment>
<feature type="domain" description="Small-subunit processome Utp12" evidence="7">
    <location>
        <begin position="841"/>
        <end position="941"/>
    </location>
</feature>
<dbReference type="Proteomes" id="UP001142055">
    <property type="component" value="Chromosome 3"/>
</dbReference>
<evidence type="ECO:0000313" key="8">
    <source>
        <dbReference type="EMBL" id="KAJ6218060.1"/>
    </source>
</evidence>
<evidence type="ECO:0000256" key="1">
    <source>
        <dbReference type="ARBA" id="ARBA00004604"/>
    </source>
</evidence>
<sequence length="982" mass="112405">MGITKQYLRWEPGHQFGIIGSQNPAICLIKQWPEMISTYRICATAACENIAFWDLKTCELVEKISTNDVSSGSTSSPISCLAHNSKSNIIASGHADGSIRLFDLRNKELQIVFSGHKGFVSCMAFDSAGLRIASAGKDGEIVVWDVANNSGLFRLRGHKGSINKVEFMHEHPSILISASNDTFIKFWDLNTQHCFKTLNGHRNEVWSFALYHNDTRLISGGSDSELKVWKLVFSDEDEEYFERKSLELKERRLKQLELIGEDNLDQEDLHDDVVDNFLLVERYGTIMRKSTEKVSDIIVDQSERLLICHGKDQYLECFKLRNEDEIKLRAKNRLRKERKRKVKDGNQTIDEDLDDNNLDSITLSDEILKLEHVRTSGKVKSIDLTQCSIDGRQQFRIAVLHSNNSIEFYQASFEAANTFTCEQFSQVLNFGHRSDVRTIAISSDSLSILTGSADSLKLWNKSSCRCVATITEDVQYPLCSVFAPGDKHVLIGTKFGTIQIVNLSSLRIYSTIEASVLGKPIWSMCIQPDLTGIVTASEDKFVKFWNFDLVIDEETNSRQLTLNHDRSLEADDGVLCVKMTPNSKFVAASLLDSTVKIYFADTFKFFLSLYGHKFPVLCMDISSDSRLIVTGSSDKNIKIWGMDFGDCHRSLFAHDDNIMCLSFIPRTHQLFTAGKDCKIKMWDADNFEKVMTLDAHHGEIWSMAVAPNGKYLVSASHDKTIRTFNKTNEPLILEEEKEMENERLFEKEFEETSKTLVPGESGDAETDLPQKKTVKTVRSVERLIEAIDIFIEENEKMKLYQRECAAFESKRLNEELSENEKPIREPVNPHLLVYRTECPYRYMLEVLIRIKSNEIEETLLELPFNYIQRLLSILHVLLNRRWEVELACRCICFIIRVNFGQITSTSSLVVLIDKIRTEMHQAMIELTDLLGVNTIGLEYHQSIFEFRSEASLFSEMLRDFRTKRNKKKHKSSTRTAPILTWT</sequence>
<keyword evidence="2 6" id="KW-0853">WD repeat</keyword>
<reference evidence="8" key="1">
    <citation type="submission" date="2022-12" db="EMBL/GenBank/DDBJ databases">
        <title>Genome assemblies of Blomia tropicalis.</title>
        <authorList>
            <person name="Cui Y."/>
        </authorList>
    </citation>
    <scope>NUCLEOTIDE SEQUENCE</scope>
    <source>
        <tissue evidence="8">Adult mites</tissue>
    </source>
</reference>
<comment type="caution">
    <text evidence="8">The sequence shown here is derived from an EMBL/GenBank/DDBJ whole genome shotgun (WGS) entry which is preliminary data.</text>
</comment>
<evidence type="ECO:0000256" key="3">
    <source>
        <dbReference type="ARBA" id="ARBA00022737"/>
    </source>
</evidence>
<feature type="repeat" description="WD" evidence="6">
    <location>
        <begin position="609"/>
        <end position="650"/>
    </location>
</feature>
<dbReference type="Pfam" id="PF25172">
    <property type="entry name" value="Beta-prop_WDR3_2nd"/>
    <property type="match status" value="1"/>
</dbReference>
<protein>
    <recommendedName>
        <fullName evidence="7">Small-subunit processome Utp12 domain-containing protein</fullName>
    </recommendedName>
</protein>
<dbReference type="InterPro" id="IPR007148">
    <property type="entry name" value="SSU_processome_Utp12"/>
</dbReference>
<dbReference type="PANTHER" id="PTHR19853:SF0">
    <property type="entry name" value="WD REPEAT-CONTAINING PROTEIN 3"/>
    <property type="match status" value="1"/>
</dbReference>
<feature type="repeat" description="WD" evidence="6">
    <location>
        <begin position="113"/>
        <end position="154"/>
    </location>
</feature>
<dbReference type="GO" id="GO:0034388">
    <property type="term" value="C:Pwp2p-containing subcomplex of 90S preribosome"/>
    <property type="evidence" value="ECO:0007669"/>
    <property type="project" value="TreeGrafter"/>
</dbReference>
<feature type="repeat" description="WD" evidence="6">
    <location>
        <begin position="651"/>
        <end position="692"/>
    </location>
</feature>